<keyword evidence="4" id="KW-1185">Reference proteome</keyword>
<dbReference type="EMBL" id="JACEGQ020000007">
    <property type="protein sequence ID" value="KAH8502613.1"/>
    <property type="molecule type" value="Genomic_DNA"/>
</dbReference>
<evidence type="ECO:0000256" key="2">
    <source>
        <dbReference type="SAM" id="Phobius"/>
    </source>
</evidence>
<feature type="compositionally biased region" description="Basic and acidic residues" evidence="1">
    <location>
        <begin position="72"/>
        <end position="84"/>
    </location>
</feature>
<evidence type="ECO:0000256" key="1">
    <source>
        <dbReference type="SAM" id="MobiDB-lite"/>
    </source>
</evidence>
<proteinExistence type="predicted"/>
<protein>
    <submittedName>
        <fullName evidence="3">Uncharacterized protein</fullName>
    </submittedName>
</protein>
<dbReference type="AlphaFoldDB" id="A0A8T2YBS4"/>
<keyword evidence="2" id="KW-0812">Transmembrane</keyword>
<accession>A0A8T2YBS4</accession>
<feature type="transmembrane region" description="Helical" evidence="2">
    <location>
        <begin position="108"/>
        <end position="132"/>
    </location>
</feature>
<sequence length="257" mass="29061">MSGSARNAVQKWDLKEGSRMSFEDVEDNTWPGKAGISFRDKESRRDWLPPEAAGGTRSKWSAMEPLPGRRSLARDDNIDEDPGRTLKATYEDESYGTRMSPCTLSDTAICILVIVLFFQSTLAISIWCLAIMEPAYDAILNKLVGICLTCPVPDLFAKAGARADREPSRSPVHGFGESERMKELEAYQVYQLNYVRICCWEMRRGSHCPFLHQDTETCEDDWERRPRKAAASKYPISMILSSTQWGVEDLLIAVMSF</sequence>
<feature type="compositionally biased region" description="Basic and acidic residues" evidence="1">
    <location>
        <begin position="38"/>
        <end position="48"/>
    </location>
</feature>
<feature type="region of interest" description="Disordered" evidence="1">
    <location>
        <begin position="33"/>
        <end position="84"/>
    </location>
</feature>
<name>A0A8T2YBS4_POPDE</name>
<comment type="caution">
    <text evidence="3">The sequence shown here is derived from an EMBL/GenBank/DDBJ whole genome shotgun (WGS) entry which is preliminary data.</text>
</comment>
<organism evidence="3 4">
    <name type="scientific">Populus deltoides</name>
    <name type="common">Eastern poplar</name>
    <name type="synonym">Eastern cottonwood</name>
    <dbReference type="NCBI Taxonomy" id="3696"/>
    <lineage>
        <taxon>Eukaryota</taxon>
        <taxon>Viridiplantae</taxon>
        <taxon>Streptophyta</taxon>
        <taxon>Embryophyta</taxon>
        <taxon>Tracheophyta</taxon>
        <taxon>Spermatophyta</taxon>
        <taxon>Magnoliopsida</taxon>
        <taxon>eudicotyledons</taxon>
        <taxon>Gunneridae</taxon>
        <taxon>Pentapetalae</taxon>
        <taxon>rosids</taxon>
        <taxon>fabids</taxon>
        <taxon>Malpighiales</taxon>
        <taxon>Salicaceae</taxon>
        <taxon>Saliceae</taxon>
        <taxon>Populus</taxon>
    </lineage>
</organism>
<evidence type="ECO:0000313" key="3">
    <source>
        <dbReference type="EMBL" id="KAH8502613.1"/>
    </source>
</evidence>
<reference evidence="3" key="1">
    <citation type="journal article" date="2021" name="J. Hered.">
        <title>Genome Assembly of Salicaceae Populus deltoides (Eastern Cottonwood) I-69 Based on Nanopore Sequencing and Hi-C Technologies.</title>
        <authorList>
            <person name="Bai S."/>
            <person name="Wu H."/>
            <person name="Zhang J."/>
            <person name="Pan Z."/>
            <person name="Zhao W."/>
            <person name="Li Z."/>
            <person name="Tong C."/>
        </authorList>
    </citation>
    <scope>NUCLEOTIDE SEQUENCE</scope>
    <source>
        <tissue evidence="3">Leaf</tissue>
    </source>
</reference>
<gene>
    <name evidence="3" type="ORF">H0E87_014065</name>
</gene>
<dbReference type="Proteomes" id="UP000807159">
    <property type="component" value="Chromosome 7"/>
</dbReference>
<evidence type="ECO:0000313" key="4">
    <source>
        <dbReference type="Proteomes" id="UP000807159"/>
    </source>
</evidence>
<keyword evidence="2" id="KW-0472">Membrane</keyword>
<keyword evidence="2" id="KW-1133">Transmembrane helix</keyword>